<dbReference type="CDD" id="cd05657">
    <property type="entry name" value="M42_glucanase_like"/>
    <property type="match status" value="1"/>
</dbReference>
<comment type="similarity">
    <text evidence="1 6">Belongs to the peptidase M42 family.</text>
</comment>
<feature type="binding site" evidence="8">
    <location>
        <position position="186"/>
    </location>
    <ligand>
        <name>Zn(2+)</name>
        <dbReference type="ChEBI" id="CHEBI:29105"/>
        <label>2</label>
    </ligand>
</feature>
<accession>A0A6N7VCE2</accession>
<dbReference type="Gene3D" id="3.40.630.10">
    <property type="entry name" value="Zn peptidases"/>
    <property type="match status" value="1"/>
</dbReference>
<dbReference type="RefSeq" id="WP_154539531.1">
    <property type="nucleotide sequence ID" value="NZ_VULQ01000002.1"/>
</dbReference>
<dbReference type="SUPFAM" id="SSF53187">
    <property type="entry name" value="Zn-dependent exopeptidases"/>
    <property type="match status" value="1"/>
</dbReference>
<organism evidence="9 10">
    <name type="scientific">Anaerococcus porci</name>
    <dbReference type="NCBI Taxonomy" id="2652269"/>
    <lineage>
        <taxon>Bacteria</taxon>
        <taxon>Bacillati</taxon>
        <taxon>Bacillota</taxon>
        <taxon>Tissierellia</taxon>
        <taxon>Tissierellales</taxon>
        <taxon>Peptoniphilaceae</taxon>
        <taxon>Anaerococcus</taxon>
    </lineage>
</organism>
<dbReference type="EMBL" id="VULQ01000002">
    <property type="protein sequence ID" value="MSS77120.1"/>
    <property type="molecule type" value="Genomic_DNA"/>
</dbReference>
<feature type="binding site" evidence="8">
    <location>
        <position position="68"/>
    </location>
    <ligand>
        <name>Zn(2+)</name>
        <dbReference type="ChEBI" id="CHEBI:29105"/>
        <label>1</label>
    </ligand>
</feature>
<evidence type="ECO:0000256" key="2">
    <source>
        <dbReference type="ARBA" id="ARBA00022438"/>
    </source>
</evidence>
<dbReference type="GO" id="GO:0006508">
    <property type="term" value="P:proteolysis"/>
    <property type="evidence" value="ECO:0007669"/>
    <property type="project" value="UniProtKB-KW"/>
</dbReference>
<evidence type="ECO:0000313" key="9">
    <source>
        <dbReference type="EMBL" id="MSS77120.1"/>
    </source>
</evidence>
<dbReference type="PIRSF" id="PIRSF001123">
    <property type="entry name" value="PepA_GA"/>
    <property type="match status" value="1"/>
</dbReference>
<dbReference type="PANTHER" id="PTHR32481">
    <property type="entry name" value="AMINOPEPTIDASE"/>
    <property type="match status" value="1"/>
</dbReference>
<evidence type="ECO:0000256" key="5">
    <source>
        <dbReference type="ARBA" id="ARBA00022801"/>
    </source>
</evidence>
<dbReference type="AlphaFoldDB" id="A0A6N7VCE2"/>
<dbReference type="Pfam" id="PF05343">
    <property type="entry name" value="Peptidase_M42"/>
    <property type="match status" value="1"/>
</dbReference>
<evidence type="ECO:0000313" key="10">
    <source>
        <dbReference type="Proteomes" id="UP000441925"/>
    </source>
</evidence>
<comment type="cofactor">
    <cofactor evidence="8">
        <name>a divalent metal cation</name>
        <dbReference type="ChEBI" id="CHEBI:60240"/>
    </cofactor>
    <text evidence="8">Binds 2 divalent metal cations per subunit.</text>
</comment>
<dbReference type="GO" id="GO:0046872">
    <property type="term" value="F:metal ion binding"/>
    <property type="evidence" value="ECO:0007669"/>
    <property type="project" value="UniProtKB-UniRule"/>
</dbReference>
<keyword evidence="2" id="KW-0031">Aminopeptidase</keyword>
<dbReference type="InterPro" id="IPR051464">
    <property type="entry name" value="Peptidase_M42_aminopept"/>
</dbReference>
<feature type="binding site" evidence="8">
    <location>
        <position position="186"/>
    </location>
    <ligand>
        <name>Zn(2+)</name>
        <dbReference type="ChEBI" id="CHEBI:29105"/>
        <label>1</label>
    </ligand>
</feature>
<reference evidence="9 10" key="1">
    <citation type="submission" date="2019-08" db="EMBL/GenBank/DDBJ databases">
        <title>In-depth cultivation of the pig gut microbiome towards novel bacterial diversity and tailored functional studies.</title>
        <authorList>
            <person name="Wylensek D."/>
            <person name="Hitch T.C.A."/>
            <person name="Clavel T."/>
        </authorList>
    </citation>
    <scope>NUCLEOTIDE SEQUENCE [LARGE SCALE GENOMIC DNA]</scope>
    <source>
        <strain evidence="9 10">WCA-380-WT-2B</strain>
    </source>
</reference>
<evidence type="ECO:0000256" key="8">
    <source>
        <dbReference type="PIRSR" id="PIRSR001123-2"/>
    </source>
</evidence>
<keyword evidence="5" id="KW-0378">Hydrolase</keyword>
<dbReference type="InterPro" id="IPR023367">
    <property type="entry name" value="Peptidase_M42_dom2"/>
</dbReference>
<keyword evidence="4 8" id="KW-0479">Metal-binding</keyword>
<protein>
    <submittedName>
        <fullName evidence="9">M42 family metallopeptidase</fullName>
    </submittedName>
</protein>
<name>A0A6N7VCE2_9FIRM</name>
<feature type="binding site" evidence="8">
    <location>
        <position position="221"/>
    </location>
    <ligand>
        <name>Zn(2+)</name>
        <dbReference type="ChEBI" id="CHEBI:29105"/>
        <label>2</label>
    </ligand>
</feature>
<dbReference type="SUPFAM" id="SSF101821">
    <property type="entry name" value="Aminopeptidase/glucanase lid domain"/>
    <property type="match status" value="1"/>
</dbReference>
<dbReference type="Gene3D" id="2.40.30.40">
    <property type="entry name" value="Peptidase M42, domain 2"/>
    <property type="match status" value="1"/>
</dbReference>
<dbReference type="InterPro" id="IPR008007">
    <property type="entry name" value="Peptidase_M42"/>
</dbReference>
<dbReference type="PANTHER" id="PTHR32481:SF7">
    <property type="entry name" value="AMINOPEPTIDASE YHFE-RELATED"/>
    <property type="match status" value="1"/>
</dbReference>
<evidence type="ECO:0000256" key="7">
    <source>
        <dbReference type="PIRSR" id="PIRSR001123-1"/>
    </source>
</evidence>
<feature type="active site" description="Proton acceptor" evidence="7">
    <location>
        <position position="220"/>
    </location>
</feature>
<comment type="caution">
    <text evidence="9">The sequence shown here is derived from an EMBL/GenBank/DDBJ whole genome shotgun (WGS) entry which is preliminary data.</text>
</comment>
<evidence type="ECO:0000256" key="1">
    <source>
        <dbReference type="ARBA" id="ARBA00006272"/>
    </source>
</evidence>
<dbReference type="GO" id="GO:0004177">
    <property type="term" value="F:aminopeptidase activity"/>
    <property type="evidence" value="ECO:0007669"/>
    <property type="project" value="UniProtKB-UniRule"/>
</dbReference>
<evidence type="ECO:0000256" key="6">
    <source>
        <dbReference type="PIRNR" id="PIRNR001123"/>
    </source>
</evidence>
<keyword evidence="10" id="KW-1185">Reference proteome</keyword>
<keyword evidence="3" id="KW-0645">Protease</keyword>
<evidence type="ECO:0000256" key="4">
    <source>
        <dbReference type="ARBA" id="ARBA00022723"/>
    </source>
</evidence>
<gene>
    <name evidence="9" type="ORF">FYJ26_01540</name>
</gene>
<proteinExistence type="inferred from homology"/>
<feature type="binding site" evidence="8">
    <location>
        <position position="320"/>
    </location>
    <ligand>
        <name>Zn(2+)</name>
        <dbReference type="ChEBI" id="CHEBI:29105"/>
        <label>2</label>
    </ligand>
</feature>
<sequence length="345" mass="38998">MDYTEYAMKLTKELLQTPSPGGYTFKQRELCKKRFEDMGLEVRRTKKGAIYAVLPGKSEGKARAVAAHIDTLGAIVKEIKDDGYLRITNIGGYAWQSVEGENLIIHTREEKEITGTLLPDKASIHVFSDEVREASRTEDSVQVRLDADVSSKEGVLKLGINVGDFVSFNPRTVITENGYIKSRYLDDMACVGVLYAAVKQILDEKMEVSHTTYLFLTDYEEIGHGLYGVSDDVHEILALDIGTVGSYHTSCEKKVTILAKDSRTPYDYEFRHRLEEIAIKNNIDYATDVHFRYGSDATTYALQGTDFNFACIGLGVNATHHYERSHYDGYKNNIDLLREYMLSEY</sequence>
<feature type="binding site" evidence="8">
    <location>
        <position position="240"/>
    </location>
    <ligand>
        <name>Zn(2+)</name>
        <dbReference type="ChEBI" id="CHEBI:29105"/>
        <label>1</label>
    </ligand>
</feature>
<dbReference type="Proteomes" id="UP000441925">
    <property type="component" value="Unassembled WGS sequence"/>
</dbReference>
<evidence type="ECO:0000256" key="3">
    <source>
        <dbReference type="ARBA" id="ARBA00022670"/>
    </source>
</evidence>